<proteinExistence type="predicted"/>
<dbReference type="Proteomes" id="UP000075320">
    <property type="component" value="Unassembled WGS sequence"/>
</dbReference>
<evidence type="ECO:0000256" key="1">
    <source>
        <dbReference type="SAM" id="SignalP"/>
    </source>
</evidence>
<feature type="chain" id="PRO_5007573457" evidence="1">
    <location>
        <begin position="22"/>
        <end position="426"/>
    </location>
</feature>
<dbReference type="OrthoDB" id="10008220at2"/>
<evidence type="ECO:0000313" key="2">
    <source>
        <dbReference type="EMBL" id="KYG66554.1"/>
    </source>
</evidence>
<dbReference type="EMBL" id="LUKE01000001">
    <property type="protein sequence ID" value="KYG66554.1"/>
    <property type="molecule type" value="Genomic_DNA"/>
</dbReference>
<reference evidence="2 3" key="1">
    <citation type="submission" date="2016-03" db="EMBL/GenBank/DDBJ databases">
        <authorList>
            <person name="Ploux O."/>
        </authorList>
    </citation>
    <scope>NUCLEOTIDE SEQUENCE [LARGE SCALE GENOMIC DNA]</scope>
    <source>
        <strain evidence="2 3">R0</strain>
    </source>
</reference>
<keyword evidence="3" id="KW-1185">Reference proteome</keyword>
<accession>A0A150WQE6</accession>
<dbReference type="AlphaFoldDB" id="A0A150WQE6"/>
<sequence>MISINKTVVGALVFVSQVGNAAILQNTEKNEAQLGSGIRVETEQLFPTCLQSFDRKEMISEDTLASTPVPESAKSVEVKSEVIRSYETLDEYTNTSFSASVQYMAYSGSAYYNREAQTKISSDTITVGIKAIANYGRWYIKNPVLKPEFARLAQTNIKEFYKRCGKEFVSGYKLGQGINIVLRTLDYSSYSYEKVDMGMSASGGSGGFSASVQAAFMSVASKLLNYSSLEVQINAYGLEGLQTTSRIIKTEKDVEKILETISAMIEEVEKKNAVVTDYLTAAYPIKDQPYTGALGEARRQSLKDLFAAFRQIDFDLSRMRSYVTHDYVAEFQKLCDLNEEDKRTLMTCERYQEYVKRQTTALNSARELVVKAIQDCANAEDIKNCRLADLDAQMMLAKETRLWPKQYRRKLEIAKYKREFLDSLMK</sequence>
<protein>
    <submittedName>
        <fullName evidence="2">Uncharacterized protein</fullName>
    </submittedName>
</protein>
<name>A0A150WQE6_BDEBC</name>
<organism evidence="2 3">
    <name type="scientific">Bdellovibrio bacteriovorus</name>
    <dbReference type="NCBI Taxonomy" id="959"/>
    <lineage>
        <taxon>Bacteria</taxon>
        <taxon>Pseudomonadati</taxon>
        <taxon>Bdellovibrionota</taxon>
        <taxon>Bdellovibrionia</taxon>
        <taxon>Bdellovibrionales</taxon>
        <taxon>Pseudobdellovibrionaceae</taxon>
        <taxon>Bdellovibrio</taxon>
    </lineage>
</organism>
<evidence type="ECO:0000313" key="3">
    <source>
        <dbReference type="Proteomes" id="UP000075320"/>
    </source>
</evidence>
<keyword evidence="1" id="KW-0732">Signal</keyword>
<gene>
    <name evidence="2" type="ORF">AZI86_05785</name>
</gene>
<dbReference type="RefSeq" id="WP_061834118.1">
    <property type="nucleotide sequence ID" value="NZ_LUKE01000001.1"/>
</dbReference>
<comment type="caution">
    <text evidence="2">The sequence shown here is derived from an EMBL/GenBank/DDBJ whole genome shotgun (WGS) entry which is preliminary data.</text>
</comment>
<feature type="signal peptide" evidence="1">
    <location>
        <begin position="1"/>
        <end position="21"/>
    </location>
</feature>